<dbReference type="Gene3D" id="3.30.200.20">
    <property type="entry name" value="Phosphorylase Kinase, domain 1"/>
    <property type="match status" value="1"/>
</dbReference>
<dbReference type="OrthoDB" id="3224178at2759"/>
<feature type="signal peptide" evidence="1">
    <location>
        <begin position="1"/>
        <end position="21"/>
    </location>
</feature>
<dbReference type="GO" id="GO:0005524">
    <property type="term" value="F:ATP binding"/>
    <property type="evidence" value="ECO:0007669"/>
    <property type="project" value="InterPro"/>
</dbReference>
<feature type="chain" id="PRO_5023142918" description="Protein kinase domain-containing protein" evidence="1">
    <location>
        <begin position="22"/>
        <end position="413"/>
    </location>
</feature>
<dbReference type="InterPro" id="IPR011009">
    <property type="entry name" value="Kinase-like_dom_sf"/>
</dbReference>
<accession>A0A5C3LLC8</accession>
<evidence type="ECO:0000313" key="4">
    <source>
        <dbReference type="Proteomes" id="UP000308652"/>
    </source>
</evidence>
<evidence type="ECO:0000259" key="2">
    <source>
        <dbReference type="SMART" id="SM00220"/>
    </source>
</evidence>
<dbReference type="InterPro" id="IPR000719">
    <property type="entry name" value="Prot_kinase_dom"/>
</dbReference>
<dbReference type="AlphaFoldDB" id="A0A5C3LLC8"/>
<organism evidence="3 4">
    <name type="scientific">Crucibulum laeve</name>
    <dbReference type="NCBI Taxonomy" id="68775"/>
    <lineage>
        <taxon>Eukaryota</taxon>
        <taxon>Fungi</taxon>
        <taxon>Dikarya</taxon>
        <taxon>Basidiomycota</taxon>
        <taxon>Agaricomycotina</taxon>
        <taxon>Agaricomycetes</taxon>
        <taxon>Agaricomycetidae</taxon>
        <taxon>Agaricales</taxon>
        <taxon>Agaricineae</taxon>
        <taxon>Nidulariaceae</taxon>
        <taxon>Crucibulum</taxon>
    </lineage>
</organism>
<proteinExistence type="predicted"/>
<keyword evidence="4" id="KW-1185">Reference proteome</keyword>
<evidence type="ECO:0000313" key="3">
    <source>
        <dbReference type="EMBL" id="TFK33525.1"/>
    </source>
</evidence>
<feature type="domain" description="Protein kinase" evidence="2">
    <location>
        <begin position="130"/>
        <end position="374"/>
    </location>
</feature>
<dbReference type="GO" id="GO:0004672">
    <property type="term" value="F:protein kinase activity"/>
    <property type="evidence" value="ECO:0007669"/>
    <property type="project" value="InterPro"/>
</dbReference>
<dbReference type="Gene3D" id="1.10.510.10">
    <property type="entry name" value="Transferase(Phosphotransferase) domain 1"/>
    <property type="match status" value="1"/>
</dbReference>
<dbReference type="SUPFAM" id="SSF56112">
    <property type="entry name" value="Protein kinase-like (PK-like)"/>
    <property type="match status" value="1"/>
</dbReference>
<protein>
    <recommendedName>
        <fullName evidence="2">Protein kinase domain-containing protein</fullName>
    </recommendedName>
</protein>
<evidence type="ECO:0000256" key="1">
    <source>
        <dbReference type="SAM" id="SignalP"/>
    </source>
</evidence>
<sequence>MSPRLAFTLPVLLAIPAAAYALRHVRIIQLESLRERIIWTFHSWRANYPVPLDIDQWQLNTAKEYQNELWKQVPDLKRPWEFLESFFAARGYTLYRPSPSNVWAFYPPPKTDATKPHWEPQFPYARRIYNEDRDIVFSYSSPRVWAARDIQGRDVVIRMISGRESSDELKIFQRLNTPEVRADPRNHSIYALDYINFDGLIFVVMPRWNEAFHHCDFHNVREIMHFMECLLEGVDFLHEHRIAHCDLLEPNTGVNVLAPMHILYLKGICDPAVAKYAIYDFGQSVIYPYNTVLEDVTVTKFLHFDLRGCPTPPGPHNPFHFDVLCLGVMLQNRVRHIEDIVPDIGPFFDSMITDDTTKRFTARQALHEFREIYLRLSPSQLDSLVTGRLWLDGHVKTKLDLPTRVWTPPPECT</sequence>
<keyword evidence="1" id="KW-0732">Signal</keyword>
<dbReference type="SMART" id="SM00220">
    <property type="entry name" value="S_TKc"/>
    <property type="match status" value="1"/>
</dbReference>
<reference evidence="3 4" key="1">
    <citation type="journal article" date="2019" name="Nat. Ecol. Evol.">
        <title>Megaphylogeny resolves global patterns of mushroom evolution.</title>
        <authorList>
            <person name="Varga T."/>
            <person name="Krizsan K."/>
            <person name="Foldi C."/>
            <person name="Dima B."/>
            <person name="Sanchez-Garcia M."/>
            <person name="Sanchez-Ramirez S."/>
            <person name="Szollosi G.J."/>
            <person name="Szarkandi J.G."/>
            <person name="Papp V."/>
            <person name="Albert L."/>
            <person name="Andreopoulos W."/>
            <person name="Angelini C."/>
            <person name="Antonin V."/>
            <person name="Barry K.W."/>
            <person name="Bougher N.L."/>
            <person name="Buchanan P."/>
            <person name="Buyck B."/>
            <person name="Bense V."/>
            <person name="Catcheside P."/>
            <person name="Chovatia M."/>
            <person name="Cooper J."/>
            <person name="Damon W."/>
            <person name="Desjardin D."/>
            <person name="Finy P."/>
            <person name="Geml J."/>
            <person name="Haridas S."/>
            <person name="Hughes K."/>
            <person name="Justo A."/>
            <person name="Karasinski D."/>
            <person name="Kautmanova I."/>
            <person name="Kiss B."/>
            <person name="Kocsube S."/>
            <person name="Kotiranta H."/>
            <person name="LaButti K.M."/>
            <person name="Lechner B.E."/>
            <person name="Liimatainen K."/>
            <person name="Lipzen A."/>
            <person name="Lukacs Z."/>
            <person name="Mihaltcheva S."/>
            <person name="Morgado L.N."/>
            <person name="Niskanen T."/>
            <person name="Noordeloos M.E."/>
            <person name="Ohm R.A."/>
            <person name="Ortiz-Santana B."/>
            <person name="Ovrebo C."/>
            <person name="Racz N."/>
            <person name="Riley R."/>
            <person name="Savchenko A."/>
            <person name="Shiryaev A."/>
            <person name="Soop K."/>
            <person name="Spirin V."/>
            <person name="Szebenyi C."/>
            <person name="Tomsovsky M."/>
            <person name="Tulloss R.E."/>
            <person name="Uehling J."/>
            <person name="Grigoriev I.V."/>
            <person name="Vagvolgyi C."/>
            <person name="Papp T."/>
            <person name="Martin F.M."/>
            <person name="Miettinen O."/>
            <person name="Hibbett D.S."/>
            <person name="Nagy L.G."/>
        </authorList>
    </citation>
    <scope>NUCLEOTIDE SEQUENCE [LARGE SCALE GENOMIC DNA]</scope>
    <source>
        <strain evidence="3 4">CBS 166.37</strain>
    </source>
</reference>
<dbReference type="Proteomes" id="UP000308652">
    <property type="component" value="Unassembled WGS sequence"/>
</dbReference>
<name>A0A5C3LLC8_9AGAR</name>
<dbReference type="EMBL" id="ML213646">
    <property type="protein sequence ID" value="TFK33525.1"/>
    <property type="molecule type" value="Genomic_DNA"/>
</dbReference>
<gene>
    <name evidence="3" type="ORF">BDQ12DRAFT_715773</name>
</gene>